<feature type="region of interest" description="Disordered" evidence="1">
    <location>
        <begin position="1"/>
        <end position="29"/>
    </location>
</feature>
<comment type="caution">
    <text evidence="2">The sequence shown here is derived from an EMBL/GenBank/DDBJ whole genome shotgun (WGS) entry which is preliminary data.</text>
</comment>
<evidence type="ECO:0000313" key="3">
    <source>
        <dbReference type="Proteomes" id="UP000828251"/>
    </source>
</evidence>
<name>A0A9D3W3Q1_9ROSI</name>
<evidence type="ECO:0000256" key="1">
    <source>
        <dbReference type="SAM" id="MobiDB-lite"/>
    </source>
</evidence>
<evidence type="ECO:0000313" key="2">
    <source>
        <dbReference type="EMBL" id="KAH1107732.1"/>
    </source>
</evidence>
<gene>
    <name evidence="2" type="ORF">J1N35_011500</name>
</gene>
<dbReference type="EMBL" id="JAIQCV010000004">
    <property type="protein sequence ID" value="KAH1107732.1"/>
    <property type="molecule type" value="Genomic_DNA"/>
</dbReference>
<accession>A0A9D3W3Q1</accession>
<sequence>MDIKAILGKSRTKESASTTPSNKSVSIKYQKRLRVKEDAPLPKESAPIKPKWRGLKKGLLSPKAHSSTVQSLLAVPLILKQPAHIADFSIQDTGPSHIEIPTKGFLISLCVQIISSPISQMAKSTQALSVEYDFLSGTLQEFNDNHKATVASLEK</sequence>
<organism evidence="2 3">
    <name type="scientific">Gossypium stocksii</name>
    <dbReference type="NCBI Taxonomy" id="47602"/>
    <lineage>
        <taxon>Eukaryota</taxon>
        <taxon>Viridiplantae</taxon>
        <taxon>Streptophyta</taxon>
        <taxon>Embryophyta</taxon>
        <taxon>Tracheophyta</taxon>
        <taxon>Spermatophyta</taxon>
        <taxon>Magnoliopsida</taxon>
        <taxon>eudicotyledons</taxon>
        <taxon>Gunneridae</taxon>
        <taxon>Pentapetalae</taxon>
        <taxon>rosids</taxon>
        <taxon>malvids</taxon>
        <taxon>Malvales</taxon>
        <taxon>Malvaceae</taxon>
        <taxon>Malvoideae</taxon>
        <taxon>Gossypium</taxon>
    </lineage>
</organism>
<dbReference type="Proteomes" id="UP000828251">
    <property type="component" value="Unassembled WGS sequence"/>
</dbReference>
<reference evidence="2 3" key="1">
    <citation type="journal article" date="2021" name="Plant Biotechnol. J.">
        <title>Multi-omics assisted identification of the key and species-specific regulatory components of drought-tolerant mechanisms in Gossypium stocksii.</title>
        <authorList>
            <person name="Yu D."/>
            <person name="Ke L."/>
            <person name="Zhang D."/>
            <person name="Wu Y."/>
            <person name="Sun Y."/>
            <person name="Mei J."/>
            <person name="Sun J."/>
            <person name="Sun Y."/>
        </authorList>
    </citation>
    <scope>NUCLEOTIDE SEQUENCE [LARGE SCALE GENOMIC DNA]</scope>
    <source>
        <strain evidence="3">cv. E1</strain>
        <tissue evidence="2">Leaf</tissue>
    </source>
</reference>
<protein>
    <submittedName>
        <fullName evidence="2">Uncharacterized protein</fullName>
    </submittedName>
</protein>
<feature type="compositionally biased region" description="Polar residues" evidence="1">
    <location>
        <begin position="15"/>
        <end position="27"/>
    </location>
</feature>
<dbReference type="AlphaFoldDB" id="A0A9D3W3Q1"/>
<keyword evidence="3" id="KW-1185">Reference proteome</keyword>
<proteinExistence type="predicted"/>